<gene>
    <name evidence="5" type="ORF">ACFVKH_17105</name>
</gene>
<dbReference type="InterPro" id="IPR002818">
    <property type="entry name" value="DJ-1/PfpI"/>
</dbReference>
<evidence type="ECO:0000256" key="3">
    <source>
        <dbReference type="ARBA" id="ARBA00038493"/>
    </source>
</evidence>
<protein>
    <submittedName>
        <fullName evidence="5">Type 1 glutamine amidotransferase domain-containing protein</fullName>
    </submittedName>
</protein>
<evidence type="ECO:0000256" key="2">
    <source>
        <dbReference type="ARBA" id="ARBA00023239"/>
    </source>
</evidence>
<comment type="caution">
    <text evidence="5">The sequence shown here is derived from an EMBL/GenBank/DDBJ whole genome shotgun (WGS) entry which is preliminary data.</text>
</comment>
<feature type="domain" description="DJ-1/PfpI" evidence="4">
    <location>
        <begin position="9"/>
        <end position="207"/>
    </location>
</feature>
<dbReference type="Gene3D" id="3.40.50.880">
    <property type="match status" value="1"/>
</dbReference>
<keyword evidence="5" id="KW-0315">Glutamine amidotransferase</keyword>
<keyword evidence="6" id="KW-1185">Reference proteome</keyword>
<dbReference type="EMBL" id="JBHZOL010000097">
    <property type="protein sequence ID" value="MFE4108006.1"/>
    <property type="molecule type" value="Genomic_DNA"/>
</dbReference>
<keyword evidence="1" id="KW-0346">Stress response</keyword>
<dbReference type="CDD" id="cd03141">
    <property type="entry name" value="GATase1_Hsp31_like"/>
    <property type="match status" value="1"/>
</dbReference>
<accession>A0ABW6IIG5</accession>
<reference evidence="5 6" key="1">
    <citation type="submission" date="2024-10" db="EMBL/GenBank/DDBJ databases">
        <authorList>
            <person name="Ratan Roy A."/>
            <person name="Morales Sandoval P.H."/>
            <person name="De Los Santos Villalobos S."/>
            <person name="Chakraborty S."/>
            <person name="Mukherjee J."/>
        </authorList>
    </citation>
    <scope>NUCLEOTIDE SEQUENCE [LARGE SCALE GENOMIC DNA]</scope>
    <source>
        <strain evidence="5 6">S1</strain>
    </source>
</reference>
<sequence>MGWPVGFWAAELIHPYDVFIKAGCQVTIASPAGGQVEFDALSDPRDESGYAKDDQLSLQYIRQPDFMQLLENTPAIAELALDDFDAVVVCGGQGPMFTFRQNSALAELFVRFYQANKPSAALCHGTCLLLETKLENGDYLIQDKTMTGFANSEEDYADQSVGKKMMPFRIEDEARRLGANFVTAEPFAAYATQDGNLITGQQQNSGTQTAELVLAALGIDK</sequence>
<dbReference type="SUPFAM" id="SSF52317">
    <property type="entry name" value="Class I glutamine amidotransferase-like"/>
    <property type="match status" value="1"/>
</dbReference>
<evidence type="ECO:0000259" key="4">
    <source>
        <dbReference type="Pfam" id="PF01965"/>
    </source>
</evidence>
<dbReference type="InterPro" id="IPR029062">
    <property type="entry name" value="Class_I_gatase-like"/>
</dbReference>
<evidence type="ECO:0000256" key="1">
    <source>
        <dbReference type="ARBA" id="ARBA00023016"/>
    </source>
</evidence>
<dbReference type="Proteomes" id="UP001600165">
    <property type="component" value="Unassembled WGS sequence"/>
</dbReference>
<dbReference type="PANTHER" id="PTHR48094">
    <property type="entry name" value="PROTEIN/NUCLEIC ACID DEGLYCASE DJ-1-RELATED"/>
    <property type="match status" value="1"/>
</dbReference>
<comment type="similarity">
    <text evidence="3">Belongs to the peptidase C56 family. HSP31-like subfamily.</text>
</comment>
<dbReference type="PANTHER" id="PTHR48094:SF11">
    <property type="entry name" value="GLUTATHIONE-INDEPENDENT GLYOXALASE HSP31-RELATED"/>
    <property type="match status" value="1"/>
</dbReference>
<keyword evidence="2" id="KW-0456">Lyase</keyword>
<organism evidence="5 6">
    <name type="scientific">Almyronema epifaneia S1</name>
    <dbReference type="NCBI Taxonomy" id="2991925"/>
    <lineage>
        <taxon>Bacteria</taxon>
        <taxon>Bacillati</taxon>
        <taxon>Cyanobacteriota</taxon>
        <taxon>Cyanophyceae</taxon>
        <taxon>Nodosilineales</taxon>
        <taxon>Nodosilineaceae</taxon>
        <taxon>Almyronema</taxon>
        <taxon>Almyronema epifaneia</taxon>
    </lineage>
</organism>
<evidence type="ECO:0000313" key="6">
    <source>
        <dbReference type="Proteomes" id="UP001600165"/>
    </source>
</evidence>
<dbReference type="InterPro" id="IPR050325">
    <property type="entry name" value="Prot/Nucl_acid_deglycase"/>
</dbReference>
<evidence type="ECO:0000313" key="5">
    <source>
        <dbReference type="EMBL" id="MFE4108006.1"/>
    </source>
</evidence>
<dbReference type="Pfam" id="PF01965">
    <property type="entry name" value="DJ-1_PfpI"/>
    <property type="match status" value="1"/>
</dbReference>
<proteinExistence type="inferred from homology"/>
<dbReference type="RefSeq" id="WP_377967300.1">
    <property type="nucleotide sequence ID" value="NZ_JBHZOL010000097.1"/>
</dbReference>
<name>A0ABW6IIG5_9CYAN</name>